<dbReference type="EMBL" id="SPLM01000109">
    <property type="protein sequence ID" value="TMW59485.1"/>
    <property type="molecule type" value="Genomic_DNA"/>
</dbReference>
<organism evidence="3 4">
    <name type="scientific">Pythium oligandrum</name>
    <name type="common">Mycoparasitic fungus</name>
    <dbReference type="NCBI Taxonomy" id="41045"/>
    <lineage>
        <taxon>Eukaryota</taxon>
        <taxon>Sar</taxon>
        <taxon>Stramenopiles</taxon>
        <taxon>Oomycota</taxon>
        <taxon>Peronosporomycetes</taxon>
        <taxon>Pythiales</taxon>
        <taxon>Pythiaceae</taxon>
        <taxon>Pythium</taxon>
    </lineage>
</organism>
<comment type="caution">
    <text evidence="3">The sequence shown here is derived from an EMBL/GenBank/DDBJ whole genome shotgun (WGS) entry which is preliminary data.</text>
</comment>
<keyword evidence="4" id="KW-1185">Reference proteome</keyword>
<dbReference type="AlphaFoldDB" id="A0A8K1CAG5"/>
<dbReference type="OrthoDB" id="58668at2759"/>
<name>A0A8K1CAG5_PYTOL</name>
<evidence type="ECO:0000313" key="4">
    <source>
        <dbReference type="Proteomes" id="UP000794436"/>
    </source>
</evidence>
<protein>
    <recommendedName>
        <fullName evidence="2">BAR domain-containing protein</fullName>
    </recommendedName>
</protein>
<reference evidence="3" key="1">
    <citation type="submission" date="2019-03" db="EMBL/GenBank/DDBJ databases">
        <title>Long read genome sequence of the mycoparasitic Pythium oligandrum ATCC 38472 isolated from sugarbeet rhizosphere.</title>
        <authorList>
            <person name="Gaulin E."/>
        </authorList>
    </citation>
    <scope>NUCLEOTIDE SEQUENCE</scope>
    <source>
        <strain evidence="3">ATCC 38472_TT</strain>
    </source>
</reference>
<accession>A0A8K1CAG5</accession>
<feature type="domain" description="BAR" evidence="2">
    <location>
        <begin position="13"/>
        <end position="239"/>
    </location>
</feature>
<dbReference type="InterPro" id="IPR027267">
    <property type="entry name" value="AH/BAR_dom_sf"/>
</dbReference>
<evidence type="ECO:0000259" key="2">
    <source>
        <dbReference type="Pfam" id="PF03114"/>
    </source>
</evidence>
<sequence length="327" mass="37406">MASWIRNMKDGSKRIKDEIVRSMGVGGDECMDPVLEYRCQRFNKYNDNLEKLARAMTHYIETSQAQAQASVQLMHAFSAFFETQMQDATPEDDDYAQMRSLAQSALRLEEIEQSLRTNIHDAAHEMQLNHVSRSIHQVRRSNAALQKQLQSLKQRLIDYDSLRRSAESYKKNPPEYERMQQRVSAAEATLVSMTNEINTEMNAVESRRSIDMKNELLTVVACQLFVHTRTRDHYEQLLPLLPGLARPLLQVAEYARGRQRLNPGESDTVGVVSYTGEASRSVVDVPLQYHQKLATTDPASVHPIQSTQFADMHFAEKLALSTYGRRQ</sequence>
<dbReference type="SUPFAM" id="SSF103657">
    <property type="entry name" value="BAR/IMD domain-like"/>
    <property type="match status" value="1"/>
</dbReference>
<dbReference type="InterPro" id="IPR004148">
    <property type="entry name" value="BAR_dom"/>
</dbReference>
<proteinExistence type="predicted"/>
<evidence type="ECO:0000256" key="1">
    <source>
        <dbReference type="SAM" id="Coils"/>
    </source>
</evidence>
<gene>
    <name evidence="3" type="ORF">Poli38472_004554</name>
</gene>
<dbReference type="GO" id="GO:0005737">
    <property type="term" value="C:cytoplasm"/>
    <property type="evidence" value="ECO:0007669"/>
    <property type="project" value="InterPro"/>
</dbReference>
<keyword evidence="1" id="KW-0175">Coiled coil</keyword>
<dbReference type="Pfam" id="PF03114">
    <property type="entry name" value="BAR"/>
    <property type="match status" value="1"/>
</dbReference>
<evidence type="ECO:0000313" key="3">
    <source>
        <dbReference type="EMBL" id="TMW59485.1"/>
    </source>
</evidence>
<dbReference type="Proteomes" id="UP000794436">
    <property type="component" value="Unassembled WGS sequence"/>
</dbReference>
<feature type="coiled-coil region" evidence="1">
    <location>
        <begin position="135"/>
        <end position="196"/>
    </location>
</feature>
<dbReference type="Gene3D" id="1.20.1270.60">
    <property type="entry name" value="Arfaptin homology (AH) domain/BAR domain"/>
    <property type="match status" value="1"/>
</dbReference>